<accession>A0A1A9VMM8</accession>
<dbReference type="PANTHER" id="PTHR12935">
    <property type="entry name" value="GAMMA-GLUTAMYLCYCLOTRANSFERASE"/>
    <property type="match status" value="1"/>
</dbReference>
<evidence type="ECO:0000256" key="3">
    <source>
        <dbReference type="PIRSR" id="PIRSR617939-1"/>
    </source>
</evidence>
<protein>
    <recommendedName>
        <fullName evidence="1">gamma-glutamylcyclotransferase</fullName>
        <ecNumber evidence="1">4.3.2.9</ecNumber>
    </recommendedName>
</protein>
<keyword evidence="5" id="KW-0732">Signal</keyword>
<dbReference type="EC" id="4.3.2.9" evidence="1"/>
<dbReference type="PANTHER" id="PTHR12935:SF0">
    <property type="entry name" value="GAMMA-GLUTAMYLCYCLOTRANSFERASE"/>
    <property type="match status" value="1"/>
</dbReference>
<organism evidence="6 7">
    <name type="scientific">Glossina austeni</name>
    <name type="common">Savannah tsetse fly</name>
    <dbReference type="NCBI Taxonomy" id="7395"/>
    <lineage>
        <taxon>Eukaryota</taxon>
        <taxon>Metazoa</taxon>
        <taxon>Ecdysozoa</taxon>
        <taxon>Arthropoda</taxon>
        <taxon>Hexapoda</taxon>
        <taxon>Insecta</taxon>
        <taxon>Pterygota</taxon>
        <taxon>Neoptera</taxon>
        <taxon>Endopterygota</taxon>
        <taxon>Diptera</taxon>
        <taxon>Brachycera</taxon>
        <taxon>Muscomorpha</taxon>
        <taxon>Hippoboscoidea</taxon>
        <taxon>Glossinidae</taxon>
        <taxon>Glossina</taxon>
    </lineage>
</organism>
<dbReference type="InterPro" id="IPR013024">
    <property type="entry name" value="GGCT-like"/>
</dbReference>
<dbReference type="VEuPathDB" id="VectorBase:GAUT041864"/>
<evidence type="ECO:0000256" key="1">
    <source>
        <dbReference type="ARBA" id="ARBA00012346"/>
    </source>
</evidence>
<dbReference type="Proteomes" id="UP000078200">
    <property type="component" value="Unassembled WGS sequence"/>
</dbReference>
<dbReference type="EnsemblMetazoa" id="GAUT041864-RA">
    <property type="protein sequence ID" value="GAUT041864-PA"/>
    <property type="gene ID" value="GAUT041864"/>
</dbReference>
<name>A0A1A9VMM8_GLOAU</name>
<reference evidence="6" key="1">
    <citation type="submission" date="2020-05" db="UniProtKB">
        <authorList>
            <consortium name="EnsemblMetazoa"/>
        </authorList>
    </citation>
    <scope>IDENTIFICATION</scope>
    <source>
        <strain evidence="6">TTRI</strain>
    </source>
</reference>
<evidence type="ECO:0000256" key="5">
    <source>
        <dbReference type="SAM" id="SignalP"/>
    </source>
</evidence>
<dbReference type="InterPro" id="IPR017939">
    <property type="entry name" value="G-Glutamylcylcotransferase"/>
</dbReference>
<dbReference type="Gene3D" id="3.10.490.10">
    <property type="entry name" value="Gamma-glutamyl cyclotransferase-like"/>
    <property type="match status" value="1"/>
</dbReference>
<evidence type="ECO:0000256" key="2">
    <source>
        <dbReference type="ARBA" id="ARBA00023239"/>
    </source>
</evidence>
<dbReference type="STRING" id="7395.A0A1A9VMM8"/>
<feature type="active site" description="Proton acceptor" evidence="3">
    <location>
        <position position="120"/>
    </location>
</feature>
<dbReference type="AlphaFoldDB" id="A0A1A9VMM8"/>
<evidence type="ECO:0000313" key="7">
    <source>
        <dbReference type="Proteomes" id="UP000078200"/>
    </source>
</evidence>
<proteinExistence type="predicted"/>
<evidence type="ECO:0000256" key="4">
    <source>
        <dbReference type="PIRSR" id="PIRSR617939-2"/>
    </source>
</evidence>
<dbReference type="InterPro" id="IPR036568">
    <property type="entry name" value="GGCT-like_sf"/>
</dbReference>
<keyword evidence="7" id="KW-1185">Reference proteome</keyword>
<feature type="signal peptide" evidence="5">
    <location>
        <begin position="1"/>
        <end position="17"/>
    </location>
</feature>
<feature type="binding site" evidence="4">
    <location>
        <begin position="45"/>
        <end position="50"/>
    </location>
    <ligand>
        <name>substrate</name>
    </ligand>
</feature>
<dbReference type="SUPFAM" id="SSF110857">
    <property type="entry name" value="Gamma-glutamyl cyclotransferase-like"/>
    <property type="match status" value="1"/>
</dbReference>
<sequence>MFVTLLILSVFTRNLSANHSGQSGNGDDNSDSMVLPEINGNKFYYFGYGSNMLTTRIHLQNPTAIKIGPGELNDYRLDFHTFTKRWEGAPATVVPHPNRTVLGTLWEIDLINLSNLDKQEGVAEGIYRPLSLSIAHRPNRTTIARVYTLVNEPSTDLKLLQPNDTPFNRQPSKTYLKCLIKGAIETGLASDYINWLKSIKHNGNVVDELENLLDLKDVKISK</sequence>
<dbReference type="GO" id="GO:0003839">
    <property type="term" value="F:gamma-glutamylcyclotransferase activity"/>
    <property type="evidence" value="ECO:0007669"/>
    <property type="project" value="UniProtKB-EC"/>
</dbReference>
<feature type="binding site" evidence="4">
    <location>
        <position position="175"/>
    </location>
    <ligand>
        <name>substrate</name>
    </ligand>
</feature>
<feature type="chain" id="PRO_5008399500" description="gamma-glutamylcyclotransferase" evidence="5">
    <location>
        <begin position="18"/>
        <end position="222"/>
    </location>
</feature>
<keyword evidence="2" id="KW-0456">Lyase</keyword>
<dbReference type="CDD" id="cd06661">
    <property type="entry name" value="GGCT_like"/>
    <property type="match status" value="1"/>
</dbReference>
<dbReference type="Pfam" id="PF13772">
    <property type="entry name" value="AIG2_2"/>
    <property type="match status" value="1"/>
</dbReference>
<evidence type="ECO:0000313" key="6">
    <source>
        <dbReference type="EnsemblMetazoa" id="GAUT041864-PA"/>
    </source>
</evidence>